<evidence type="ECO:0000256" key="1">
    <source>
        <dbReference type="ARBA" id="ARBA00009005"/>
    </source>
</evidence>
<dbReference type="EMBL" id="KN839876">
    <property type="protein sequence ID" value="KIJ60130.1"/>
    <property type="molecule type" value="Genomic_DNA"/>
</dbReference>
<dbReference type="GO" id="GO:0006508">
    <property type="term" value="P:proteolysis"/>
    <property type="evidence" value="ECO:0007669"/>
    <property type="project" value="InterPro"/>
</dbReference>
<name>A0A0C9VQW5_9AGAM</name>
<evidence type="ECO:0000256" key="2">
    <source>
        <dbReference type="ARBA" id="ARBA00022703"/>
    </source>
</evidence>
<keyword evidence="3" id="KW-0378">Hydrolase</keyword>
<proteinExistence type="inferred from homology"/>
<accession>A0A0C9VQW5</accession>
<dbReference type="Gene3D" id="3.40.50.12660">
    <property type="match status" value="1"/>
</dbReference>
<evidence type="ECO:0000259" key="5">
    <source>
        <dbReference type="Pfam" id="PF00656"/>
    </source>
</evidence>
<dbReference type="GO" id="GO:0005737">
    <property type="term" value="C:cytoplasm"/>
    <property type="evidence" value="ECO:0007669"/>
    <property type="project" value="TreeGrafter"/>
</dbReference>
<feature type="compositionally biased region" description="Pro residues" evidence="4">
    <location>
        <begin position="1"/>
        <end position="18"/>
    </location>
</feature>
<feature type="compositionally biased region" description="Basic residues" evidence="4">
    <location>
        <begin position="24"/>
        <end position="38"/>
    </location>
</feature>
<dbReference type="GO" id="GO:0006915">
    <property type="term" value="P:apoptotic process"/>
    <property type="evidence" value="ECO:0007669"/>
    <property type="project" value="UniProtKB-KW"/>
</dbReference>
<dbReference type="OrthoDB" id="3223806at2759"/>
<organism evidence="6 7">
    <name type="scientific">Hydnomerulius pinastri MD-312</name>
    <dbReference type="NCBI Taxonomy" id="994086"/>
    <lineage>
        <taxon>Eukaryota</taxon>
        <taxon>Fungi</taxon>
        <taxon>Dikarya</taxon>
        <taxon>Basidiomycota</taxon>
        <taxon>Agaricomycotina</taxon>
        <taxon>Agaricomycetes</taxon>
        <taxon>Agaricomycetidae</taxon>
        <taxon>Boletales</taxon>
        <taxon>Boletales incertae sedis</taxon>
        <taxon>Leucogyrophana</taxon>
    </lineage>
</organism>
<dbReference type="InterPro" id="IPR050452">
    <property type="entry name" value="Metacaspase"/>
</dbReference>
<keyword evidence="7" id="KW-1185">Reference proteome</keyword>
<dbReference type="InterPro" id="IPR029030">
    <property type="entry name" value="Caspase-like_dom_sf"/>
</dbReference>
<feature type="compositionally biased region" description="Polar residues" evidence="4">
    <location>
        <begin position="55"/>
        <end position="107"/>
    </location>
</feature>
<evidence type="ECO:0000313" key="7">
    <source>
        <dbReference type="Proteomes" id="UP000053820"/>
    </source>
</evidence>
<evidence type="ECO:0000256" key="3">
    <source>
        <dbReference type="ARBA" id="ARBA00022807"/>
    </source>
</evidence>
<keyword evidence="3" id="KW-0645">Protease</keyword>
<dbReference type="InterPro" id="IPR011600">
    <property type="entry name" value="Pept_C14_caspase"/>
</dbReference>
<feature type="domain" description="Peptidase C14 caspase" evidence="5">
    <location>
        <begin position="140"/>
        <end position="385"/>
    </location>
</feature>
<evidence type="ECO:0000256" key="4">
    <source>
        <dbReference type="SAM" id="MobiDB-lite"/>
    </source>
</evidence>
<evidence type="ECO:0000313" key="6">
    <source>
        <dbReference type="EMBL" id="KIJ60130.1"/>
    </source>
</evidence>
<sequence>MPVIPPMPPPRPSQPPSAPSHQHSSGHHHSHRRTHQHSHSTSTVTTRHVHYADNKLQSNTANGHPSHVSPSNQGHPSLQRAASSQHLQAAMRQPSSGHRQRVHSTGNAVPPRIINVAPSQSHQHIRIHNGHFEYSACTGRKKALLIGINYTGQSRELRGCINDAKSMRRFLTSQWGYHDSDIVMLMDQTTNPRQMPTRKNMIEAMQWLVKDANPHDALFFHYSGHGGQIPDQDGDEVDGFDEVIYPVDYKKAGVIVDDDMHRIMVKPLPRGCRLTAIFDSCHSGTALDLPYIYHSDGRLKGKHISDSARAQKATESDVISFSACRDDQTSADTFQGGVAVGAMSYAFVTALKKKPKQSYQELLRSVREILRENYQQKSQLSSSHPIDTSLQFIL</sequence>
<dbReference type="GO" id="GO:0004197">
    <property type="term" value="F:cysteine-type endopeptidase activity"/>
    <property type="evidence" value="ECO:0007669"/>
    <property type="project" value="InterPro"/>
</dbReference>
<dbReference type="SUPFAM" id="SSF52129">
    <property type="entry name" value="Caspase-like"/>
    <property type="match status" value="1"/>
</dbReference>
<dbReference type="PANTHER" id="PTHR48104">
    <property type="entry name" value="METACASPASE-4"/>
    <property type="match status" value="1"/>
</dbReference>
<feature type="region of interest" description="Disordered" evidence="4">
    <location>
        <begin position="1"/>
        <end position="112"/>
    </location>
</feature>
<dbReference type="AlphaFoldDB" id="A0A0C9VQW5"/>
<dbReference type="PANTHER" id="PTHR48104:SF30">
    <property type="entry name" value="METACASPASE-1"/>
    <property type="match status" value="1"/>
</dbReference>
<gene>
    <name evidence="6" type="ORF">HYDPIDRAFT_117596</name>
</gene>
<keyword evidence="2" id="KW-0053">Apoptosis</keyword>
<dbReference type="Proteomes" id="UP000053820">
    <property type="component" value="Unassembled WGS sequence"/>
</dbReference>
<dbReference type="HOGENOM" id="CLU_029389_1_0_1"/>
<comment type="similarity">
    <text evidence="1">Belongs to the peptidase C14B family.</text>
</comment>
<keyword evidence="3" id="KW-0788">Thiol protease</keyword>
<reference evidence="6 7" key="1">
    <citation type="submission" date="2014-04" db="EMBL/GenBank/DDBJ databases">
        <title>Evolutionary Origins and Diversification of the Mycorrhizal Mutualists.</title>
        <authorList>
            <consortium name="DOE Joint Genome Institute"/>
            <consortium name="Mycorrhizal Genomics Consortium"/>
            <person name="Kohler A."/>
            <person name="Kuo A."/>
            <person name="Nagy L.G."/>
            <person name="Floudas D."/>
            <person name="Copeland A."/>
            <person name="Barry K.W."/>
            <person name="Cichocki N."/>
            <person name="Veneault-Fourrey C."/>
            <person name="LaButti K."/>
            <person name="Lindquist E.A."/>
            <person name="Lipzen A."/>
            <person name="Lundell T."/>
            <person name="Morin E."/>
            <person name="Murat C."/>
            <person name="Riley R."/>
            <person name="Ohm R."/>
            <person name="Sun H."/>
            <person name="Tunlid A."/>
            <person name="Henrissat B."/>
            <person name="Grigoriev I.V."/>
            <person name="Hibbett D.S."/>
            <person name="Martin F."/>
        </authorList>
    </citation>
    <scope>NUCLEOTIDE SEQUENCE [LARGE SCALE GENOMIC DNA]</scope>
    <source>
        <strain evidence="6 7">MD-312</strain>
    </source>
</reference>
<protein>
    <recommendedName>
        <fullName evidence="5">Peptidase C14 caspase domain-containing protein</fullName>
    </recommendedName>
</protein>
<dbReference type="Pfam" id="PF00656">
    <property type="entry name" value="Peptidase_C14"/>
    <property type="match status" value="1"/>
</dbReference>